<sequence>MACEEETVIGGDRVEDEEEERITEQSSAWASSTIIFSILLSPFLLSCWTLANEVLKMIADRTADYDLKVRGVEISPGLVASGQPATFSNSALAAPVDEEWGSRI</sequence>
<comment type="caution">
    <text evidence="2">The sequence shown here is derived from an EMBL/GenBank/DDBJ whole genome shotgun (WGS) entry which is preliminary data.</text>
</comment>
<keyword evidence="1" id="KW-1133">Transmembrane helix</keyword>
<gene>
    <name evidence="2" type="ORF">Nepgr_011517</name>
</gene>
<organism evidence="2 3">
    <name type="scientific">Nepenthes gracilis</name>
    <name type="common">Slender pitcher plant</name>
    <dbReference type="NCBI Taxonomy" id="150966"/>
    <lineage>
        <taxon>Eukaryota</taxon>
        <taxon>Viridiplantae</taxon>
        <taxon>Streptophyta</taxon>
        <taxon>Embryophyta</taxon>
        <taxon>Tracheophyta</taxon>
        <taxon>Spermatophyta</taxon>
        <taxon>Magnoliopsida</taxon>
        <taxon>eudicotyledons</taxon>
        <taxon>Gunneridae</taxon>
        <taxon>Pentapetalae</taxon>
        <taxon>Caryophyllales</taxon>
        <taxon>Nepenthaceae</taxon>
        <taxon>Nepenthes</taxon>
    </lineage>
</organism>
<dbReference type="EMBL" id="BSYO01000009">
    <property type="protein sequence ID" value="GMH09676.1"/>
    <property type="molecule type" value="Genomic_DNA"/>
</dbReference>
<feature type="transmembrane region" description="Helical" evidence="1">
    <location>
        <begin position="28"/>
        <end position="51"/>
    </location>
</feature>
<evidence type="ECO:0000256" key="1">
    <source>
        <dbReference type="SAM" id="Phobius"/>
    </source>
</evidence>
<evidence type="ECO:0000313" key="2">
    <source>
        <dbReference type="EMBL" id="GMH09676.1"/>
    </source>
</evidence>
<name>A0AAD3XMG6_NEPGR</name>
<dbReference type="AlphaFoldDB" id="A0AAD3XMG6"/>
<protein>
    <submittedName>
        <fullName evidence="2">Uncharacterized protein</fullName>
    </submittedName>
</protein>
<keyword evidence="1" id="KW-0812">Transmembrane</keyword>
<reference evidence="2" key="1">
    <citation type="submission" date="2023-05" db="EMBL/GenBank/DDBJ databases">
        <title>Nepenthes gracilis genome sequencing.</title>
        <authorList>
            <person name="Fukushima K."/>
        </authorList>
    </citation>
    <scope>NUCLEOTIDE SEQUENCE</scope>
    <source>
        <strain evidence="2">SING2019-196</strain>
    </source>
</reference>
<proteinExistence type="predicted"/>
<keyword evidence="3" id="KW-1185">Reference proteome</keyword>
<accession>A0AAD3XMG6</accession>
<dbReference type="Proteomes" id="UP001279734">
    <property type="component" value="Unassembled WGS sequence"/>
</dbReference>
<evidence type="ECO:0000313" key="3">
    <source>
        <dbReference type="Proteomes" id="UP001279734"/>
    </source>
</evidence>
<keyword evidence="1" id="KW-0472">Membrane</keyword>